<dbReference type="RefSeq" id="WP_034839974.1">
    <property type="nucleotide sequence ID" value="NZ_JOKH01000005.1"/>
</dbReference>
<dbReference type="Pfam" id="PF11876">
    <property type="entry name" value="TsiV"/>
    <property type="match status" value="1"/>
</dbReference>
<reference evidence="1 2" key="1">
    <citation type="submission" date="2014-06" db="EMBL/GenBank/DDBJ databases">
        <title>Whole Genome Sequences of Three Symbiotic Endozoicomonas Bacteria.</title>
        <authorList>
            <person name="Neave M.J."/>
            <person name="Apprill A."/>
            <person name="Voolstra C.R."/>
        </authorList>
    </citation>
    <scope>NUCLEOTIDE SEQUENCE [LARGE SCALE GENOMIC DNA]</scope>
    <source>
        <strain evidence="1 2">DSM 25634</strain>
    </source>
</reference>
<dbReference type="EMBL" id="JOKH01000005">
    <property type="protein sequence ID" value="KEQ16438.1"/>
    <property type="molecule type" value="Genomic_DNA"/>
</dbReference>
<dbReference type="Proteomes" id="UP000028073">
    <property type="component" value="Unassembled WGS sequence"/>
</dbReference>
<sequence length="310" mass="33574">MTQLDLNTLSNQPVAYFPTGNPAAYAGLTMSFYFGAPGESEKRQSLVNCIQYYLQQAKGQLQLYAVAGDKRHRTLSPGENPNPELLAKMLDTDITLDFEAGGAHEGIAHPWSISSLARGVTYPNYLGFLLLSYPASMLEHIGVQGFAQQFVTMCNQLQVEHAYAGLGLIFPFDVGGRNAAQNIIGDNLMRYPGLDAHDLSGVMIHCRNGIKSINFLTAVSHRLLARAGGSDTVLANAGSRVLSCPYSSGTVFQAGHEPQIGAPNQPPEDYVALGRALKAARAPFEDSMFDDPAGQDDEAFTQRWLARFDG</sequence>
<name>A0A081NDB5_9GAMM</name>
<organism evidence="1 2">
    <name type="scientific">Endozoicomonas numazuensis</name>
    <dbReference type="NCBI Taxonomy" id="1137799"/>
    <lineage>
        <taxon>Bacteria</taxon>
        <taxon>Pseudomonadati</taxon>
        <taxon>Pseudomonadota</taxon>
        <taxon>Gammaproteobacteria</taxon>
        <taxon>Oceanospirillales</taxon>
        <taxon>Endozoicomonadaceae</taxon>
        <taxon>Endozoicomonas</taxon>
    </lineage>
</organism>
<comment type="caution">
    <text evidence="1">The sequence shown here is derived from an EMBL/GenBank/DDBJ whole genome shotgun (WGS) entry which is preliminary data.</text>
</comment>
<protein>
    <recommendedName>
        <fullName evidence="3">DUF3396 domain-containing protein</fullName>
    </recommendedName>
</protein>
<dbReference type="OrthoDB" id="8986326at2"/>
<dbReference type="STRING" id="1137799.GZ78_21490"/>
<accession>A0A081NDB5</accession>
<dbReference type="AlphaFoldDB" id="A0A081NDB5"/>
<dbReference type="eggNOG" id="ENOG502ZBAB">
    <property type="taxonomic scope" value="Bacteria"/>
</dbReference>
<evidence type="ECO:0000313" key="1">
    <source>
        <dbReference type="EMBL" id="KEQ16438.1"/>
    </source>
</evidence>
<proteinExistence type="predicted"/>
<evidence type="ECO:0008006" key="3">
    <source>
        <dbReference type="Google" id="ProtNLM"/>
    </source>
</evidence>
<gene>
    <name evidence="1" type="ORF">GZ78_21490</name>
</gene>
<dbReference type="InterPro" id="IPR021815">
    <property type="entry name" value="TsiV"/>
</dbReference>
<evidence type="ECO:0000313" key="2">
    <source>
        <dbReference type="Proteomes" id="UP000028073"/>
    </source>
</evidence>
<keyword evidence="2" id="KW-1185">Reference proteome</keyword>